<accession>C8XC15</accession>
<dbReference type="OrthoDB" id="3826919at2"/>
<dbReference type="RefSeq" id="WP_015750216.1">
    <property type="nucleotide sequence ID" value="NC_013235.1"/>
</dbReference>
<dbReference type="KEGG" id="nml:Namu_5140"/>
<dbReference type="eggNOG" id="ENOG5032SFN">
    <property type="taxonomic scope" value="Bacteria"/>
</dbReference>
<proteinExistence type="predicted"/>
<dbReference type="Proteomes" id="UP000002218">
    <property type="component" value="Chromosome"/>
</dbReference>
<evidence type="ECO:0000313" key="2">
    <source>
        <dbReference type="Proteomes" id="UP000002218"/>
    </source>
</evidence>
<keyword evidence="2" id="KW-1185">Reference proteome</keyword>
<dbReference type="HOGENOM" id="CLU_113711_1_0_11"/>
<evidence type="ECO:0000313" key="1">
    <source>
        <dbReference type="EMBL" id="ACV81409.1"/>
    </source>
</evidence>
<gene>
    <name evidence="1" type="ordered locus">Namu_5140</name>
</gene>
<dbReference type="InterPro" id="IPR014487">
    <property type="entry name" value="DUF3151"/>
</dbReference>
<evidence type="ECO:0008006" key="3">
    <source>
        <dbReference type="Google" id="ProtNLM"/>
    </source>
</evidence>
<dbReference type="PIRSF" id="PIRSF017349">
    <property type="entry name" value="UCP017349"/>
    <property type="match status" value="1"/>
</dbReference>
<dbReference type="STRING" id="479431.Namu_5140"/>
<dbReference type="AlphaFoldDB" id="C8XC15"/>
<sequence length="135" mass="14254">MTSGNLLGPPPVTLPVDPTAARLAAGESAGDVVRQNPTSSLAWAVLAEAALDRGDDVAGYAYARVGYHRGLDMLRRNGWKGAGPIPWSHVPNQGFLRSLSALGQAAALFEEADEVARVRAFLLDADPQIPQDLLP</sequence>
<dbReference type="Pfam" id="PF11349">
    <property type="entry name" value="DUF3151"/>
    <property type="match status" value="1"/>
</dbReference>
<reference evidence="2" key="1">
    <citation type="submission" date="2009-09" db="EMBL/GenBank/DDBJ databases">
        <title>The complete genome of Nakamurella multipartita DSM 44233.</title>
        <authorList>
            <consortium name="US DOE Joint Genome Institute (JGI-PGF)"/>
            <person name="Lucas S."/>
            <person name="Copeland A."/>
            <person name="Lapidus A."/>
            <person name="Glavina del Rio T."/>
            <person name="Dalin E."/>
            <person name="Tice H."/>
            <person name="Bruce D."/>
            <person name="Goodwin L."/>
            <person name="Pitluck S."/>
            <person name="Kyrpides N."/>
            <person name="Mavromatis K."/>
            <person name="Ivanova N."/>
            <person name="Ovchinnikova G."/>
            <person name="Sims D."/>
            <person name="Meincke L."/>
            <person name="Brettin T."/>
            <person name="Detter J.C."/>
            <person name="Han C."/>
            <person name="Larimer F."/>
            <person name="Land M."/>
            <person name="Hauser L."/>
            <person name="Markowitz V."/>
            <person name="Cheng J.-F."/>
            <person name="Hugenholtz P."/>
            <person name="Woyke T."/>
            <person name="Wu D."/>
            <person name="Klenk H.-P."/>
            <person name="Eisen J.A."/>
        </authorList>
    </citation>
    <scope>NUCLEOTIDE SEQUENCE [LARGE SCALE GENOMIC DNA]</scope>
    <source>
        <strain evidence="2">ATCC 700099 / DSM 44233 / CIP 104796 / JCM 9543 / NBRC 105858 / Y-104</strain>
    </source>
</reference>
<dbReference type="InParanoid" id="C8XC15"/>
<name>C8XC15_NAKMY</name>
<organism evidence="1 2">
    <name type="scientific">Nakamurella multipartita (strain ATCC 700099 / DSM 44233 / CIP 104796 / JCM 9543 / NBRC 105858 / Y-104)</name>
    <name type="common">Microsphaera multipartita</name>
    <dbReference type="NCBI Taxonomy" id="479431"/>
    <lineage>
        <taxon>Bacteria</taxon>
        <taxon>Bacillati</taxon>
        <taxon>Actinomycetota</taxon>
        <taxon>Actinomycetes</taxon>
        <taxon>Nakamurellales</taxon>
        <taxon>Nakamurellaceae</taxon>
        <taxon>Nakamurella</taxon>
    </lineage>
</organism>
<protein>
    <recommendedName>
        <fullName evidence="3">DUF3151 domain-containing protein</fullName>
    </recommendedName>
</protein>
<dbReference type="EMBL" id="CP001737">
    <property type="protein sequence ID" value="ACV81409.1"/>
    <property type="molecule type" value="Genomic_DNA"/>
</dbReference>
<reference evidence="1 2" key="2">
    <citation type="journal article" date="2010" name="Stand. Genomic Sci.">
        <title>Complete genome sequence of Nakamurella multipartita type strain (Y-104).</title>
        <authorList>
            <person name="Tice H."/>
            <person name="Mayilraj S."/>
            <person name="Sims D."/>
            <person name="Lapidus A."/>
            <person name="Nolan M."/>
            <person name="Lucas S."/>
            <person name="Glavina Del Rio T."/>
            <person name="Copeland A."/>
            <person name="Cheng J.F."/>
            <person name="Meincke L."/>
            <person name="Bruce D."/>
            <person name="Goodwin L."/>
            <person name="Pitluck S."/>
            <person name="Ivanova N."/>
            <person name="Mavromatis K."/>
            <person name="Ovchinnikova G."/>
            <person name="Pati A."/>
            <person name="Chen A."/>
            <person name="Palaniappan K."/>
            <person name="Land M."/>
            <person name="Hauser L."/>
            <person name="Chang Y.J."/>
            <person name="Jeffries C.D."/>
            <person name="Detter J.C."/>
            <person name="Brettin T."/>
            <person name="Rohde M."/>
            <person name="Goker M."/>
            <person name="Bristow J."/>
            <person name="Eisen J.A."/>
            <person name="Markowitz V."/>
            <person name="Hugenholtz P."/>
            <person name="Kyrpides N.C."/>
            <person name="Klenk H.P."/>
            <person name="Chen F."/>
        </authorList>
    </citation>
    <scope>NUCLEOTIDE SEQUENCE [LARGE SCALE GENOMIC DNA]</scope>
    <source>
        <strain evidence="2">ATCC 700099 / DSM 44233 / CIP 104796 / JCM 9543 / NBRC 105858 / Y-104</strain>
    </source>
</reference>